<dbReference type="EMBL" id="SLWS01000009">
    <property type="protein sequence ID" value="TCO54043.1"/>
    <property type="molecule type" value="Genomic_DNA"/>
</dbReference>
<evidence type="ECO:0000313" key="6">
    <source>
        <dbReference type="EMBL" id="TCO54043.1"/>
    </source>
</evidence>
<dbReference type="InterPro" id="IPR006162">
    <property type="entry name" value="Ppantetheine_attach_site"/>
</dbReference>
<keyword evidence="7" id="KW-1185">Reference proteome</keyword>
<dbReference type="InterPro" id="IPR020806">
    <property type="entry name" value="PKS_PP-bd"/>
</dbReference>
<gene>
    <name evidence="6" type="ORF">EV192_10923</name>
</gene>
<dbReference type="GO" id="GO:0008610">
    <property type="term" value="P:lipid biosynthetic process"/>
    <property type="evidence" value="ECO:0007669"/>
    <property type="project" value="UniProtKB-ARBA"/>
</dbReference>
<dbReference type="Gene3D" id="3.30.559.10">
    <property type="entry name" value="Chloramphenicol acetyltransferase-like domain"/>
    <property type="match status" value="1"/>
</dbReference>
<keyword evidence="2" id="KW-0596">Phosphopantetheine</keyword>
<feature type="region of interest" description="Disordered" evidence="4">
    <location>
        <begin position="1"/>
        <end position="29"/>
    </location>
</feature>
<dbReference type="PROSITE" id="PS50075">
    <property type="entry name" value="CARRIER"/>
    <property type="match status" value="1"/>
</dbReference>
<keyword evidence="3" id="KW-0597">Phosphoprotein</keyword>
<comment type="cofactor">
    <cofactor evidence="1">
        <name>pantetheine 4'-phosphate</name>
        <dbReference type="ChEBI" id="CHEBI:47942"/>
    </cofactor>
</comment>
<dbReference type="Gene3D" id="3.30.559.30">
    <property type="entry name" value="Nonribosomal peptide synthetase, condensation domain"/>
    <property type="match status" value="1"/>
</dbReference>
<dbReference type="Proteomes" id="UP000295680">
    <property type="component" value="Unassembled WGS sequence"/>
</dbReference>
<dbReference type="SUPFAM" id="SSF52777">
    <property type="entry name" value="CoA-dependent acyltransferases"/>
    <property type="match status" value="2"/>
</dbReference>
<dbReference type="GO" id="GO:0031177">
    <property type="term" value="F:phosphopantetheine binding"/>
    <property type="evidence" value="ECO:0007669"/>
    <property type="project" value="InterPro"/>
</dbReference>
<dbReference type="AlphaFoldDB" id="A0A4R2J5D6"/>
<organism evidence="6 7">
    <name type="scientific">Actinocrispum wychmicini</name>
    <dbReference type="NCBI Taxonomy" id="1213861"/>
    <lineage>
        <taxon>Bacteria</taxon>
        <taxon>Bacillati</taxon>
        <taxon>Actinomycetota</taxon>
        <taxon>Actinomycetes</taxon>
        <taxon>Pseudonocardiales</taxon>
        <taxon>Pseudonocardiaceae</taxon>
        <taxon>Actinocrispum</taxon>
    </lineage>
</organism>
<evidence type="ECO:0000256" key="4">
    <source>
        <dbReference type="SAM" id="MobiDB-lite"/>
    </source>
</evidence>
<feature type="domain" description="Carrier" evidence="5">
    <location>
        <begin position="28"/>
        <end position="103"/>
    </location>
</feature>
<reference evidence="6 7" key="1">
    <citation type="submission" date="2019-03" db="EMBL/GenBank/DDBJ databases">
        <title>Genomic Encyclopedia of Type Strains, Phase IV (KMG-IV): sequencing the most valuable type-strain genomes for metagenomic binning, comparative biology and taxonomic classification.</title>
        <authorList>
            <person name="Goeker M."/>
        </authorList>
    </citation>
    <scope>NUCLEOTIDE SEQUENCE [LARGE SCALE GENOMIC DNA]</scope>
    <source>
        <strain evidence="6 7">DSM 45934</strain>
    </source>
</reference>
<dbReference type="Pfam" id="PF00550">
    <property type="entry name" value="PP-binding"/>
    <property type="match status" value="1"/>
</dbReference>
<dbReference type="GO" id="GO:0003824">
    <property type="term" value="F:catalytic activity"/>
    <property type="evidence" value="ECO:0007669"/>
    <property type="project" value="InterPro"/>
</dbReference>
<dbReference type="PANTHER" id="PTHR45527">
    <property type="entry name" value="NONRIBOSOMAL PEPTIDE SYNTHETASE"/>
    <property type="match status" value="1"/>
</dbReference>
<protein>
    <submittedName>
        <fullName evidence="6">Phosphopantetheine binding protein</fullName>
    </submittedName>
</protein>
<dbReference type="InterPro" id="IPR009081">
    <property type="entry name" value="PP-bd_ACP"/>
</dbReference>
<evidence type="ECO:0000256" key="1">
    <source>
        <dbReference type="ARBA" id="ARBA00001957"/>
    </source>
</evidence>
<proteinExistence type="predicted"/>
<accession>A0A4R2J5D6</accession>
<evidence type="ECO:0000256" key="2">
    <source>
        <dbReference type="ARBA" id="ARBA00022450"/>
    </source>
</evidence>
<dbReference type="PANTHER" id="PTHR45527:SF1">
    <property type="entry name" value="FATTY ACID SYNTHASE"/>
    <property type="match status" value="1"/>
</dbReference>
<dbReference type="GO" id="GO:0043041">
    <property type="term" value="P:amino acid activation for nonribosomal peptide biosynthetic process"/>
    <property type="evidence" value="ECO:0007669"/>
    <property type="project" value="TreeGrafter"/>
</dbReference>
<evidence type="ECO:0000313" key="7">
    <source>
        <dbReference type="Proteomes" id="UP000295680"/>
    </source>
</evidence>
<evidence type="ECO:0000259" key="5">
    <source>
        <dbReference type="PROSITE" id="PS50075"/>
    </source>
</evidence>
<dbReference type="SUPFAM" id="SSF47336">
    <property type="entry name" value="ACP-like"/>
    <property type="match status" value="1"/>
</dbReference>
<evidence type="ECO:0000256" key="3">
    <source>
        <dbReference type="ARBA" id="ARBA00022553"/>
    </source>
</evidence>
<dbReference type="GO" id="GO:0005829">
    <property type="term" value="C:cytosol"/>
    <property type="evidence" value="ECO:0007669"/>
    <property type="project" value="TreeGrafter"/>
</dbReference>
<sequence length="553" mass="60126">MRLAGGATGAAAPCTGDSEQRPGPMTGRSVDEVERRLVRLWELVLAVGAIGVTDDFFQLGADSLIAATLAADISREFGVDCSARTVMTARTIRQVAAIVRAGAAVSGPVVPPAPTADRYPLSPQQRQLYVEQFRNAEATHYNLPLSLDLGEQVDASRLADAFRRVIARHEALRTDFTLLDGTPMQRVHPEVEFRLERGRWPGPAVADFVRPFDLGHAPLLRAGLFTDSEGHARLLVDIHHSIADGTSLGILLSEVQAAYRGSALPPIPLQYKDYAHWLSFGEGRRWQAGQLSHWLAQFSTAPAVLDLPTDFPRPAVPQLAGAVVEFTVDEVATAGLRRLAADQGATLFHVLLATYTVMLSGPTGQPDITVGTPAAGRSLPGFDKTIGMFVNTLCLRNEVREDQPFAELLRTVRDRTLVAFAHQDVPFPELVSQVLAGRRTANRNPLFDTLLALHRGSLIDGDFLGASVELAVSMPDHAMFDLNMQVFEVGSALRVFWGYRTALFTEATVRGLFESFLAVARAALADPTARIRDLRTDRHGTGAVANLDIDFDF</sequence>
<dbReference type="InterPro" id="IPR023213">
    <property type="entry name" value="CAT-like_dom_sf"/>
</dbReference>
<dbReference type="Gene3D" id="3.40.50.1820">
    <property type="entry name" value="alpha/beta hydrolase"/>
    <property type="match status" value="1"/>
</dbReference>
<comment type="caution">
    <text evidence="6">The sequence shown here is derived from an EMBL/GenBank/DDBJ whole genome shotgun (WGS) entry which is preliminary data.</text>
</comment>
<dbReference type="OrthoDB" id="3931141at2"/>
<dbReference type="SMART" id="SM00823">
    <property type="entry name" value="PKS_PP"/>
    <property type="match status" value="1"/>
</dbReference>
<dbReference type="CDD" id="cd19531">
    <property type="entry name" value="LCL_NRPS-like"/>
    <property type="match status" value="1"/>
</dbReference>
<dbReference type="GO" id="GO:0044550">
    <property type="term" value="P:secondary metabolite biosynthetic process"/>
    <property type="evidence" value="ECO:0007669"/>
    <property type="project" value="TreeGrafter"/>
</dbReference>
<dbReference type="InterPro" id="IPR029058">
    <property type="entry name" value="AB_hydrolase_fold"/>
</dbReference>
<dbReference type="PROSITE" id="PS00012">
    <property type="entry name" value="PHOSPHOPANTETHEINE"/>
    <property type="match status" value="1"/>
</dbReference>
<dbReference type="InterPro" id="IPR036736">
    <property type="entry name" value="ACP-like_sf"/>
</dbReference>
<dbReference type="Pfam" id="PF00668">
    <property type="entry name" value="Condensation"/>
    <property type="match status" value="1"/>
</dbReference>
<name>A0A4R2J5D6_9PSEU</name>
<dbReference type="RefSeq" id="WP_132123052.1">
    <property type="nucleotide sequence ID" value="NZ_SLWS01000009.1"/>
</dbReference>
<dbReference type="InterPro" id="IPR001242">
    <property type="entry name" value="Condensation_dom"/>
</dbReference>